<proteinExistence type="predicted"/>
<sequence length="100" mass="10684">MRCYAAAPLRRCAAAPLRAPLQRCAAALAHYAAGLLCPRLPVLLFAQVGISDPSKCARLPARPHALMRRCAGTFVHLCACDHGPVPALPATSLARRFRAK</sequence>
<accession>A0A7S4B4Q5</accession>
<gene>
    <name evidence="1" type="ORF">PCAR00345_LOCUS6608</name>
</gene>
<evidence type="ECO:0000313" key="1">
    <source>
        <dbReference type="EMBL" id="CAE0754021.1"/>
    </source>
</evidence>
<organism evidence="1">
    <name type="scientific">Chrysotila carterae</name>
    <name type="common">Marine alga</name>
    <name type="synonym">Syracosphaera carterae</name>
    <dbReference type="NCBI Taxonomy" id="13221"/>
    <lineage>
        <taxon>Eukaryota</taxon>
        <taxon>Haptista</taxon>
        <taxon>Haptophyta</taxon>
        <taxon>Prymnesiophyceae</taxon>
        <taxon>Isochrysidales</taxon>
        <taxon>Isochrysidaceae</taxon>
        <taxon>Chrysotila</taxon>
    </lineage>
</organism>
<reference evidence="1" key="1">
    <citation type="submission" date="2021-01" db="EMBL/GenBank/DDBJ databases">
        <authorList>
            <person name="Corre E."/>
            <person name="Pelletier E."/>
            <person name="Niang G."/>
            <person name="Scheremetjew M."/>
            <person name="Finn R."/>
            <person name="Kale V."/>
            <person name="Holt S."/>
            <person name="Cochrane G."/>
            <person name="Meng A."/>
            <person name="Brown T."/>
            <person name="Cohen L."/>
        </authorList>
    </citation>
    <scope>NUCLEOTIDE SEQUENCE</scope>
    <source>
        <strain evidence="1">CCMP645</strain>
    </source>
</reference>
<dbReference type="AlphaFoldDB" id="A0A7S4B4Q5"/>
<dbReference type="EMBL" id="HBIZ01011133">
    <property type="protein sequence ID" value="CAE0754021.1"/>
    <property type="molecule type" value="Transcribed_RNA"/>
</dbReference>
<protein>
    <submittedName>
        <fullName evidence="1">Uncharacterized protein</fullName>
    </submittedName>
</protein>
<name>A0A7S4B4Q5_CHRCT</name>